<dbReference type="GO" id="GO:0030246">
    <property type="term" value="F:carbohydrate binding"/>
    <property type="evidence" value="ECO:0007669"/>
    <property type="project" value="InterPro"/>
</dbReference>
<dbReference type="InterPro" id="IPR008965">
    <property type="entry name" value="CBM2/CBM3_carb-bd_dom_sf"/>
</dbReference>
<feature type="chain" id="PRO_5002532605" description="Cohesin domain-containing protein" evidence="2">
    <location>
        <begin position="23"/>
        <end position="219"/>
    </location>
</feature>
<reference evidence="4 5" key="1">
    <citation type="journal article" date="2015" name="Nature">
        <title>rRNA introns, odd ribosomes, and small enigmatic genomes across a large radiation of phyla.</title>
        <authorList>
            <person name="Brown C.T."/>
            <person name="Hug L.A."/>
            <person name="Thomas B.C."/>
            <person name="Sharon I."/>
            <person name="Castelle C.J."/>
            <person name="Singh A."/>
            <person name="Wilkins M.J."/>
            <person name="Williams K.H."/>
            <person name="Banfield J.F."/>
        </authorList>
    </citation>
    <scope>NUCLEOTIDE SEQUENCE [LARGE SCALE GENOMIC DNA]</scope>
</reference>
<feature type="transmembrane region" description="Helical" evidence="1">
    <location>
        <begin position="196"/>
        <end position="216"/>
    </location>
</feature>
<organism evidence="4 5">
    <name type="scientific">Candidatus Shapirobacteria bacterium GW2011_GWE1_38_10</name>
    <dbReference type="NCBI Taxonomy" id="1618488"/>
    <lineage>
        <taxon>Bacteria</taxon>
        <taxon>Candidatus Shapironibacteriota</taxon>
    </lineage>
</organism>
<name>A0A0G0I7B0_9BACT</name>
<feature type="domain" description="Cohesin" evidence="3">
    <location>
        <begin position="35"/>
        <end position="141"/>
    </location>
</feature>
<keyword evidence="1" id="KW-1133">Transmembrane helix</keyword>
<evidence type="ECO:0000313" key="4">
    <source>
        <dbReference type="EMBL" id="KKQ50437.1"/>
    </source>
</evidence>
<protein>
    <recommendedName>
        <fullName evidence="3">Cohesin domain-containing protein</fullName>
    </recommendedName>
</protein>
<feature type="signal peptide" evidence="2">
    <location>
        <begin position="1"/>
        <end position="22"/>
    </location>
</feature>
<evidence type="ECO:0000259" key="3">
    <source>
        <dbReference type="Pfam" id="PF00963"/>
    </source>
</evidence>
<gene>
    <name evidence="4" type="ORF">US68_C0005G0004</name>
</gene>
<evidence type="ECO:0000313" key="5">
    <source>
        <dbReference type="Proteomes" id="UP000034231"/>
    </source>
</evidence>
<dbReference type="GO" id="GO:0000272">
    <property type="term" value="P:polysaccharide catabolic process"/>
    <property type="evidence" value="ECO:0007669"/>
    <property type="project" value="InterPro"/>
</dbReference>
<accession>A0A0G0I7B0</accession>
<evidence type="ECO:0000256" key="1">
    <source>
        <dbReference type="SAM" id="Phobius"/>
    </source>
</evidence>
<dbReference type="AlphaFoldDB" id="A0A0G0I7B0"/>
<dbReference type="CDD" id="cd08547">
    <property type="entry name" value="Type_II_cohesin"/>
    <property type="match status" value="1"/>
</dbReference>
<keyword evidence="2" id="KW-0732">Signal</keyword>
<comment type="caution">
    <text evidence="4">The sequence shown here is derived from an EMBL/GenBank/DDBJ whole genome shotgun (WGS) entry which is preliminary data.</text>
</comment>
<proteinExistence type="predicted"/>
<dbReference type="Pfam" id="PF00963">
    <property type="entry name" value="Cohesin"/>
    <property type="match status" value="1"/>
</dbReference>
<keyword evidence="1" id="KW-0472">Membrane</keyword>
<dbReference type="Proteomes" id="UP000034231">
    <property type="component" value="Unassembled WGS sequence"/>
</dbReference>
<dbReference type="SUPFAM" id="SSF49384">
    <property type="entry name" value="Carbohydrate-binding domain"/>
    <property type="match status" value="1"/>
</dbReference>
<evidence type="ECO:0000256" key="2">
    <source>
        <dbReference type="SAM" id="SignalP"/>
    </source>
</evidence>
<dbReference type="EMBL" id="LBTX01000005">
    <property type="protein sequence ID" value="KKQ50437.1"/>
    <property type="molecule type" value="Genomic_DNA"/>
</dbReference>
<dbReference type="InterPro" id="IPR002102">
    <property type="entry name" value="Cohesin_dom"/>
</dbReference>
<sequence length="219" mass="22715">MKKILGLILVVFSLIMARPTMAAGPLLKFSPSTGSYNNGDTFSVTIGVDSGTEKSQGVDAWVTFDATKLEVVSIEKAATPAFPFALGKNIYNDTGKFDISCTSTDMGTYEATTLLGDLVVVTFRAKATGTVNVNFTCTAGSTIDSNIFNMSALDVINCATNVNGVYTINAGTNADPTATPVPSSGSDEVLPQTGSIGTTLGLLIFGIVGVLSSLALRFL</sequence>
<keyword evidence="1" id="KW-0812">Transmembrane</keyword>
<dbReference type="Gene3D" id="2.60.40.680">
    <property type="match status" value="1"/>
</dbReference>